<gene>
    <name evidence="11" type="primary">trxA</name>
    <name evidence="11" type="ORF">QQ91_0004615</name>
</gene>
<evidence type="ECO:0000256" key="3">
    <source>
        <dbReference type="ARBA" id="ARBA00022982"/>
    </source>
</evidence>
<evidence type="ECO:0000256" key="8">
    <source>
        <dbReference type="PIRSR" id="PIRSR000077-1"/>
    </source>
</evidence>
<dbReference type="Proteomes" id="UP000031561">
    <property type="component" value="Unassembled WGS sequence"/>
</dbReference>
<organism evidence="11 12">
    <name type="scientific">Lyngbya confervoides BDU141951</name>
    <dbReference type="NCBI Taxonomy" id="1574623"/>
    <lineage>
        <taxon>Bacteria</taxon>
        <taxon>Bacillati</taxon>
        <taxon>Cyanobacteriota</taxon>
        <taxon>Cyanophyceae</taxon>
        <taxon>Oscillatoriophycideae</taxon>
        <taxon>Oscillatoriales</taxon>
        <taxon>Microcoleaceae</taxon>
        <taxon>Lyngbya</taxon>
    </lineage>
</organism>
<keyword evidence="2" id="KW-0813">Transport</keyword>
<dbReference type="PRINTS" id="PR00421">
    <property type="entry name" value="THIOREDOXIN"/>
</dbReference>
<dbReference type="SUPFAM" id="SSF52833">
    <property type="entry name" value="Thioredoxin-like"/>
    <property type="match status" value="1"/>
</dbReference>
<evidence type="ECO:0000313" key="12">
    <source>
        <dbReference type="Proteomes" id="UP000031561"/>
    </source>
</evidence>
<feature type="site" description="Contributes to redox potential value" evidence="8">
    <location>
        <position position="33"/>
    </location>
</feature>
<feature type="site" description="Deprotonates C-terminal active site Cys" evidence="8">
    <location>
        <position position="25"/>
    </location>
</feature>
<evidence type="ECO:0000313" key="11">
    <source>
        <dbReference type="EMBL" id="MCM1982115.1"/>
    </source>
</evidence>
<name>A0ABD4T0I6_9CYAN</name>
<evidence type="ECO:0000256" key="4">
    <source>
        <dbReference type="ARBA" id="ARBA00023157"/>
    </source>
</evidence>
<evidence type="ECO:0000256" key="9">
    <source>
        <dbReference type="PIRSR" id="PIRSR000077-4"/>
    </source>
</evidence>
<accession>A0ABD4T0I6</accession>
<feature type="disulfide bond" description="Redox-active" evidence="9">
    <location>
        <begin position="31"/>
        <end position="34"/>
    </location>
</feature>
<dbReference type="InterPro" id="IPR013766">
    <property type="entry name" value="Thioredoxin_domain"/>
</dbReference>
<dbReference type="InterPro" id="IPR036249">
    <property type="entry name" value="Thioredoxin-like_sf"/>
</dbReference>
<comment type="caution">
    <text evidence="11">The sequence shown here is derived from an EMBL/GenBank/DDBJ whole genome shotgun (WGS) entry which is preliminary data.</text>
</comment>
<sequence>MAATAVTDASFKEEVIESDTPVLVDFWAPWCGPCRMVSPVVDEISEEYDGQVKVVKVNTDENPSVASQYGIRSIPTLMIFKDGQRVDMVVGAVPKTTLANTLAKYI</sequence>
<dbReference type="NCBIfam" id="NF008229">
    <property type="entry name" value="PRK10996.1"/>
    <property type="match status" value="1"/>
</dbReference>
<feature type="domain" description="Thioredoxin" evidence="10">
    <location>
        <begin position="1"/>
        <end position="106"/>
    </location>
</feature>
<evidence type="ECO:0000256" key="5">
    <source>
        <dbReference type="ARBA" id="ARBA00023284"/>
    </source>
</evidence>
<dbReference type="Gene3D" id="3.40.30.10">
    <property type="entry name" value="Glutaredoxin"/>
    <property type="match status" value="1"/>
</dbReference>
<dbReference type="PROSITE" id="PS51352">
    <property type="entry name" value="THIOREDOXIN_2"/>
    <property type="match status" value="1"/>
</dbReference>
<dbReference type="EMBL" id="JTHE03000029">
    <property type="protein sequence ID" value="MCM1982115.1"/>
    <property type="molecule type" value="Genomic_DNA"/>
</dbReference>
<protein>
    <recommendedName>
        <fullName evidence="6 7">Thioredoxin</fullName>
    </recommendedName>
</protein>
<dbReference type="PANTHER" id="PTHR45663">
    <property type="entry name" value="GEO12009P1"/>
    <property type="match status" value="1"/>
</dbReference>
<keyword evidence="3" id="KW-0249">Electron transport</keyword>
<feature type="active site" description="Nucleophile" evidence="8">
    <location>
        <position position="31"/>
    </location>
</feature>
<dbReference type="NCBIfam" id="TIGR01068">
    <property type="entry name" value="thioredoxin"/>
    <property type="match status" value="1"/>
</dbReference>
<comment type="similarity">
    <text evidence="1 7">Belongs to the thioredoxin family.</text>
</comment>
<evidence type="ECO:0000256" key="1">
    <source>
        <dbReference type="ARBA" id="ARBA00008987"/>
    </source>
</evidence>
<dbReference type="CDD" id="cd02947">
    <property type="entry name" value="TRX_family"/>
    <property type="match status" value="1"/>
</dbReference>
<proteinExistence type="inferred from homology"/>
<dbReference type="RefSeq" id="WP_166280587.1">
    <property type="nucleotide sequence ID" value="NZ_JTHE03000029.1"/>
</dbReference>
<dbReference type="PANTHER" id="PTHR45663:SF11">
    <property type="entry name" value="GEO12009P1"/>
    <property type="match status" value="1"/>
</dbReference>
<dbReference type="FunFam" id="3.40.30.10:FF:000001">
    <property type="entry name" value="Thioredoxin"/>
    <property type="match status" value="1"/>
</dbReference>
<keyword evidence="12" id="KW-1185">Reference proteome</keyword>
<evidence type="ECO:0000256" key="2">
    <source>
        <dbReference type="ARBA" id="ARBA00022448"/>
    </source>
</evidence>
<dbReference type="AlphaFoldDB" id="A0ABD4T0I6"/>
<evidence type="ECO:0000256" key="6">
    <source>
        <dbReference type="NCBIfam" id="TIGR01068"/>
    </source>
</evidence>
<evidence type="ECO:0000256" key="7">
    <source>
        <dbReference type="PIRNR" id="PIRNR000077"/>
    </source>
</evidence>
<dbReference type="InterPro" id="IPR017937">
    <property type="entry name" value="Thioredoxin_CS"/>
</dbReference>
<dbReference type="Pfam" id="PF00085">
    <property type="entry name" value="Thioredoxin"/>
    <property type="match status" value="1"/>
</dbReference>
<dbReference type="PIRSF" id="PIRSF000077">
    <property type="entry name" value="Thioredoxin"/>
    <property type="match status" value="1"/>
</dbReference>
<dbReference type="GO" id="GO:0015035">
    <property type="term" value="F:protein-disulfide reductase activity"/>
    <property type="evidence" value="ECO:0007669"/>
    <property type="project" value="UniProtKB-UniRule"/>
</dbReference>
<evidence type="ECO:0000259" key="10">
    <source>
        <dbReference type="PROSITE" id="PS51352"/>
    </source>
</evidence>
<dbReference type="PROSITE" id="PS00194">
    <property type="entry name" value="THIOREDOXIN_1"/>
    <property type="match status" value="1"/>
</dbReference>
<feature type="active site" description="Nucleophile" evidence="8">
    <location>
        <position position="34"/>
    </location>
</feature>
<keyword evidence="4 9" id="KW-1015">Disulfide bond</keyword>
<dbReference type="InterPro" id="IPR005746">
    <property type="entry name" value="Thioredoxin"/>
</dbReference>
<feature type="site" description="Contributes to redox potential value" evidence="8">
    <location>
        <position position="32"/>
    </location>
</feature>
<keyword evidence="5 9" id="KW-0676">Redox-active center</keyword>
<reference evidence="11 12" key="1">
    <citation type="journal article" date="2015" name="Genome Announc.">
        <title>Draft Genome Sequence of Filamentous Marine Cyanobacterium Lyngbya confervoides Strain BDU141951.</title>
        <authorList>
            <person name="Chandrababunaidu M.M."/>
            <person name="Sen D."/>
            <person name="Tripathy S."/>
        </authorList>
    </citation>
    <scope>NUCLEOTIDE SEQUENCE [LARGE SCALE GENOMIC DNA]</scope>
    <source>
        <strain evidence="11 12">BDU141951</strain>
    </source>
</reference>